<evidence type="ECO:0000256" key="3">
    <source>
        <dbReference type="ARBA" id="ARBA00022777"/>
    </source>
</evidence>
<keyword evidence="4" id="KW-0902">Two-component regulatory system</keyword>
<dbReference type="InterPro" id="IPR005467">
    <property type="entry name" value="His_kinase_dom"/>
</dbReference>
<gene>
    <name evidence="6" type="ORF">AVDCRST_MAG84-4109</name>
</gene>
<comment type="catalytic activity">
    <reaction evidence="1">
        <text>ATP + protein L-histidine = ADP + protein N-phospho-L-histidine.</text>
        <dbReference type="EC" id="2.7.13.3"/>
    </reaction>
</comment>
<dbReference type="InterPro" id="IPR003594">
    <property type="entry name" value="HATPase_dom"/>
</dbReference>
<sequence>MANKFSSKLLGPSLSEGSHQDLSLESTLWDLPLYDFQVKSSCLAIAVAEIFEQHPLVPGVVLMEAGEFAGMISRRQLLEYLLKPQGPELFLHLPLKVLYSYARLEILLVPESTTILAAAPQALRRSPELQSEPIVVQIDSQSYRLLDPHALNIAYWQIRGIETQVRYERAQTQMIQSEKMASLGRLVNGVAHEILDPVGFIWGNLTYVSDYSKNLMELLSVYDAHCTEPPPEIARLKEEIDYDFLQNDFLRTVASIKSGAERLSKLATSLQNFCHIDDIYPKPTDLHANIDSIVLLLKSRLTKEIQVVKNYGNLPPVPCYAGQLNQVFMNILTNAIDTLINEAVAQELAKEFKGEGLRDFDRQPQIAITTQVCCPEPASDLDTLHVRWVSICIADNGPGMSPSKYKKIIESFSTEKRALKETSLAVSYQIVTGKHGGAFRMRSELGSGTQFEILLPLA</sequence>
<proteinExistence type="predicted"/>
<dbReference type="SUPFAM" id="SSF55874">
    <property type="entry name" value="ATPase domain of HSP90 chaperone/DNA topoisomerase II/histidine kinase"/>
    <property type="match status" value="1"/>
</dbReference>
<dbReference type="EMBL" id="CADCTZ010000847">
    <property type="protein sequence ID" value="CAA9368766.1"/>
    <property type="molecule type" value="Genomic_DNA"/>
</dbReference>
<dbReference type="PANTHER" id="PTHR43065:SF50">
    <property type="entry name" value="HISTIDINE KINASE"/>
    <property type="match status" value="1"/>
</dbReference>
<dbReference type="GO" id="GO:0000160">
    <property type="term" value="P:phosphorelay signal transduction system"/>
    <property type="evidence" value="ECO:0007669"/>
    <property type="project" value="UniProtKB-KW"/>
</dbReference>
<keyword evidence="3 6" id="KW-0418">Kinase</keyword>
<dbReference type="PANTHER" id="PTHR43065">
    <property type="entry name" value="SENSOR HISTIDINE KINASE"/>
    <property type="match status" value="1"/>
</dbReference>
<reference evidence="6" key="1">
    <citation type="submission" date="2020-02" db="EMBL/GenBank/DDBJ databases">
        <authorList>
            <person name="Meier V. D."/>
        </authorList>
    </citation>
    <scope>NUCLEOTIDE SEQUENCE</scope>
    <source>
        <strain evidence="6">AVDCRST_MAG84</strain>
    </source>
</reference>
<dbReference type="AlphaFoldDB" id="A0A6J4MTX3"/>
<dbReference type="Gene3D" id="3.30.565.10">
    <property type="entry name" value="Histidine kinase-like ATPase, C-terminal domain"/>
    <property type="match status" value="1"/>
</dbReference>
<evidence type="ECO:0000256" key="1">
    <source>
        <dbReference type="ARBA" id="ARBA00000085"/>
    </source>
</evidence>
<name>A0A6J4MTX3_9CYAN</name>
<feature type="domain" description="Histidine kinase" evidence="5">
    <location>
        <begin position="189"/>
        <end position="458"/>
    </location>
</feature>
<accession>A0A6J4MTX3</accession>
<dbReference type="EC" id="2.7.13.3" evidence="2"/>
<dbReference type="Gene3D" id="1.10.287.130">
    <property type="match status" value="1"/>
</dbReference>
<keyword evidence="3 6" id="KW-0808">Transferase</keyword>
<dbReference type="GO" id="GO:0004673">
    <property type="term" value="F:protein histidine kinase activity"/>
    <property type="evidence" value="ECO:0007669"/>
    <property type="project" value="UniProtKB-EC"/>
</dbReference>
<dbReference type="PRINTS" id="PR00344">
    <property type="entry name" value="BCTRLSENSOR"/>
</dbReference>
<protein>
    <recommendedName>
        <fullName evidence="2">histidine kinase</fullName>
        <ecNumber evidence="2">2.7.13.3</ecNumber>
    </recommendedName>
</protein>
<dbReference type="PROSITE" id="PS50109">
    <property type="entry name" value="HIS_KIN"/>
    <property type="match status" value="1"/>
</dbReference>
<dbReference type="Pfam" id="PF02518">
    <property type="entry name" value="HATPase_c"/>
    <property type="match status" value="1"/>
</dbReference>
<dbReference type="InterPro" id="IPR036890">
    <property type="entry name" value="HATPase_C_sf"/>
</dbReference>
<evidence type="ECO:0000256" key="2">
    <source>
        <dbReference type="ARBA" id="ARBA00012438"/>
    </source>
</evidence>
<evidence type="ECO:0000256" key="4">
    <source>
        <dbReference type="ARBA" id="ARBA00023012"/>
    </source>
</evidence>
<organism evidence="6">
    <name type="scientific">uncultured Microcoleus sp</name>
    <dbReference type="NCBI Taxonomy" id="259945"/>
    <lineage>
        <taxon>Bacteria</taxon>
        <taxon>Bacillati</taxon>
        <taxon>Cyanobacteriota</taxon>
        <taxon>Cyanophyceae</taxon>
        <taxon>Oscillatoriophycideae</taxon>
        <taxon>Oscillatoriales</taxon>
        <taxon>Microcoleaceae</taxon>
        <taxon>Microcoleus</taxon>
        <taxon>environmental samples</taxon>
    </lineage>
</organism>
<dbReference type="InterPro" id="IPR004358">
    <property type="entry name" value="Sig_transdc_His_kin-like_C"/>
</dbReference>
<evidence type="ECO:0000259" key="5">
    <source>
        <dbReference type="PROSITE" id="PS50109"/>
    </source>
</evidence>
<evidence type="ECO:0000313" key="6">
    <source>
        <dbReference type="EMBL" id="CAA9368766.1"/>
    </source>
</evidence>